<proteinExistence type="predicted"/>
<evidence type="ECO:0000256" key="1">
    <source>
        <dbReference type="SAM" id="MobiDB-lite"/>
    </source>
</evidence>
<dbReference type="Proteomes" id="UP001267710">
    <property type="component" value="Unassembled WGS sequence"/>
</dbReference>
<organism evidence="2 3">
    <name type="scientific">Paracidovorax wautersii</name>
    <dbReference type="NCBI Taxonomy" id="1177982"/>
    <lineage>
        <taxon>Bacteria</taxon>
        <taxon>Pseudomonadati</taxon>
        <taxon>Pseudomonadota</taxon>
        <taxon>Betaproteobacteria</taxon>
        <taxon>Burkholderiales</taxon>
        <taxon>Comamonadaceae</taxon>
        <taxon>Paracidovorax</taxon>
    </lineage>
</organism>
<sequence length="84" mass="8986">MERADEKKPTEVGGLVADSAAIAEQITPEMTWAGAACLVDVIDHDREGLAEEIYTAMEKARRKGLRPDEMSQAPSEPAASSSTP</sequence>
<accession>A0ABU1IHB4</accession>
<protein>
    <submittedName>
        <fullName evidence="2">Uncharacterized protein</fullName>
    </submittedName>
</protein>
<feature type="region of interest" description="Disordered" evidence="1">
    <location>
        <begin position="60"/>
        <end position="84"/>
    </location>
</feature>
<name>A0ABU1IHB4_9BURK</name>
<keyword evidence="3" id="KW-1185">Reference proteome</keyword>
<gene>
    <name evidence="2" type="ORF">QE399_003901</name>
</gene>
<evidence type="ECO:0000313" key="2">
    <source>
        <dbReference type="EMBL" id="MDR6216212.1"/>
    </source>
</evidence>
<feature type="compositionally biased region" description="Low complexity" evidence="1">
    <location>
        <begin position="71"/>
        <end position="84"/>
    </location>
</feature>
<comment type="caution">
    <text evidence="2">The sequence shown here is derived from an EMBL/GenBank/DDBJ whole genome shotgun (WGS) entry which is preliminary data.</text>
</comment>
<evidence type="ECO:0000313" key="3">
    <source>
        <dbReference type="Proteomes" id="UP001267710"/>
    </source>
</evidence>
<reference evidence="2 3" key="1">
    <citation type="submission" date="2023-08" db="EMBL/GenBank/DDBJ databases">
        <title>Functional and genomic diversity of the sorghum phyllosphere microbiome.</title>
        <authorList>
            <person name="Shade A."/>
        </authorList>
    </citation>
    <scope>NUCLEOTIDE SEQUENCE [LARGE SCALE GENOMIC DNA]</scope>
    <source>
        <strain evidence="2 3">SORGH_AS_0335</strain>
    </source>
</reference>
<dbReference type="RefSeq" id="WP_309831452.1">
    <property type="nucleotide sequence ID" value="NZ_JAVIZX010000001.1"/>
</dbReference>
<dbReference type="EMBL" id="JAVIZX010000001">
    <property type="protein sequence ID" value="MDR6216212.1"/>
    <property type="molecule type" value="Genomic_DNA"/>
</dbReference>